<dbReference type="Proteomes" id="UP000294650">
    <property type="component" value="Unassembled WGS sequence"/>
</dbReference>
<dbReference type="EMBL" id="SMAN01000007">
    <property type="protein sequence ID" value="TCT23347.1"/>
    <property type="molecule type" value="Genomic_DNA"/>
</dbReference>
<dbReference type="OrthoDB" id="2417909at2"/>
<accession>A0A4R3N4N9</accession>
<organism evidence="2 3">
    <name type="scientific">Melghiribacillus thermohalophilus</name>
    <dbReference type="NCBI Taxonomy" id="1324956"/>
    <lineage>
        <taxon>Bacteria</taxon>
        <taxon>Bacillati</taxon>
        <taxon>Bacillota</taxon>
        <taxon>Bacilli</taxon>
        <taxon>Bacillales</taxon>
        <taxon>Bacillaceae</taxon>
        <taxon>Melghiribacillus</taxon>
    </lineage>
</organism>
<protein>
    <submittedName>
        <fullName evidence="2">Uncharacterized protein DUF955</fullName>
    </submittedName>
</protein>
<feature type="domain" description="IrrE N-terminal-like" evidence="1">
    <location>
        <begin position="56"/>
        <end position="148"/>
    </location>
</feature>
<evidence type="ECO:0000313" key="2">
    <source>
        <dbReference type="EMBL" id="TCT23347.1"/>
    </source>
</evidence>
<evidence type="ECO:0000313" key="3">
    <source>
        <dbReference type="Proteomes" id="UP000294650"/>
    </source>
</evidence>
<dbReference type="AlphaFoldDB" id="A0A4R3N4N9"/>
<sequence>MYFPQYITTALEDWVTNLYKRLGIYDPGELKVSRICRYFEIFLKRKEMPSRFDIIGRYKAITVDSRLTVQKQREQFFHELCHVLRHVGNQSMMPEALRELQERDARHFTRYAALPFHMIRRYDLSDPDILRILADDFRVSESIVLERLLQIERRSREFCTMQVAEKDIPFK</sequence>
<keyword evidence="3" id="KW-1185">Reference proteome</keyword>
<name>A0A4R3N4N9_9BACI</name>
<gene>
    <name evidence="2" type="ORF">EDD68_10761</name>
</gene>
<dbReference type="Pfam" id="PF06114">
    <property type="entry name" value="Peptidase_M78"/>
    <property type="match status" value="1"/>
</dbReference>
<dbReference type="InterPro" id="IPR010359">
    <property type="entry name" value="IrrE_HExxH"/>
</dbReference>
<comment type="caution">
    <text evidence="2">The sequence shown here is derived from an EMBL/GenBank/DDBJ whole genome shotgun (WGS) entry which is preliminary data.</text>
</comment>
<reference evidence="2 3" key="1">
    <citation type="submission" date="2019-03" db="EMBL/GenBank/DDBJ databases">
        <title>Genomic Encyclopedia of Type Strains, Phase IV (KMG-IV): sequencing the most valuable type-strain genomes for metagenomic binning, comparative biology and taxonomic classification.</title>
        <authorList>
            <person name="Goeker M."/>
        </authorList>
    </citation>
    <scope>NUCLEOTIDE SEQUENCE [LARGE SCALE GENOMIC DNA]</scope>
    <source>
        <strain evidence="2 3">DSM 25894</strain>
    </source>
</reference>
<evidence type="ECO:0000259" key="1">
    <source>
        <dbReference type="Pfam" id="PF06114"/>
    </source>
</evidence>
<proteinExistence type="predicted"/>
<dbReference type="RefSeq" id="WP_132371529.1">
    <property type="nucleotide sequence ID" value="NZ_SMAN01000007.1"/>
</dbReference>